<dbReference type="AlphaFoldDB" id="A0A915KT39"/>
<dbReference type="Proteomes" id="UP000887565">
    <property type="component" value="Unplaced"/>
</dbReference>
<proteinExistence type="predicted"/>
<reference evidence="2" key="1">
    <citation type="submission" date="2022-11" db="UniProtKB">
        <authorList>
            <consortium name="WormBaseParasite"/>
        </authorList>
    </citation>
    <scope>IDENTIFICATION</scope>
</reference>
<organism evidence="1 2">
    <name type="scientific">Romanomermis culicivorax</name>
    <name type="common">Nematode worm</name>
    <dbReference type="NCBI Taxonomy" id="13658"/>
    <lineage>
        <taxon>Eukaryota</taxon>
        <taxon>Metazoa</taxon>
        <taxon>Ecdysozoa</taxon>
        <taxon>Nematoda</taxon>
        <taxon>Enoplea</taxon>
        <taxon>Dorylaimia</taxon>
        <taxon>Mermithida</taxon>
        <taxon>Mermithoidea</taxon>
        <taxon>Mermithidae</taxon>
        <taxon>Romanomermis</taxon>
    </lineage>
</organism>
<name>A0A915KT39_ROMCU</name>
<evidence type="ECO:0000313" key="1">
    <source>
        <dbReference type="Proteomes" id="UP000887565"/>
    </source>
</evidence>
<accession>A0A915KT39</accession>
<protein>
    <submittedName>
        <fullName evidence="2">Uncharacterized protein</fullName>
    </submittedName>
</protein>
<keyword evidence="1" id="KW-1185">Reference proteome</keyword>
<dbReference type="WBParaSite" id="nRc.2.0.1.t40793-RA">
    <property type="protein sequence ID" value="nRc.2.0.1.t40793-RA"/>
    <property type="gene ID" value="nRc.2.0.1.g40793"/>
</dbReference>
<evidence type="ECO:0000313" key="2">
    <source>
        <dbReference type="WBParaSite" id="nRc.2.0.1.t40793-RA"/>
    </source>
</evidence>
<sequence length="141" mass="15723">MCDTQFSQNYCCRITERLLNNYNGCTAPAIKTKNVSSDPVCENAIAQDATILQDFRTCFEAKNFTLPTVTALAYPPFNVQKYSQSNLKSTVKNSCTNAASQKKRLVKKCLNALFSGNSLADQNSETVKIKKIFRLKKESCS</sequence>